<dbReference type="InterPro" id="IPR001810">
    <property type="entry name" value="F-box_dom"/>
</dbReference>
<dbReference type="InterPro" id="IPR055357">
    <property type="entry name" value="LRR_At1g61320_AtMIF1"/>
</dbReference>
<dbReference type="PANTHER" id="PTHR31639:SF237">
    <property type="entry name" value="F-BOX DOMAIN-CONTAINING PROTEIN"/>
    <property type="match status" value="1"/>
</dbReference>
<dbReference type="OMA" id="RIYLEEW"/>
<dbReference type="InterPro" id="IPR036047">
    <property type="entry name" value="F-box-like_dom_sf"/>
</dbReference>
<dbReference type="SUPFAM" id="SSF52047">
    <property type="entry name" value="RNI-like"/>
    <property type="match status" value="1"/>
</dbReference>
<evidence type="ECO:0000313" key="3">
    <source>
        <dbReference type="Proteomes" id="UP000594263"/>
    </source>
</evidence>
<keyword evidence="3" id="KW-1185">Reference proteome</keyword>
<reference evidence="2" key="1">
    <citation type="submission" date="2021-01" db="UniProtKB">
        <authorList>
            <consortium name="EnsemblPlants"/>
        </authorList>
    </citation>
    <scope>IDENTIFICATION</scope>
</reference>
<sequence length="351" mass="39908">MARCKRRFVDQAFIDRISDLPSNLLDCILIRMPIRDAVRTSLLSRKWRHRWTHLKLSSCVIQASRQVTGFSRLTSLEFYRVDVSRGTLETIIGESPLLEKLSLRDCFIEEDSLLIYGPELRLLDVQCHFPKALQLQRPLNVVSVTVKQLLVVQVDDSNTSNLVDFLCHLPVAEDVSLDLICDNEKPFSEIFTSYNIPRKLPVALESMKKLTIEGLSPNEADHISYLLCLIRSSPALTTLELRLCTLQMFVNNVNEEITVEAQGRDEASSNSLQTITITHVRGTKHEMMLIKCLISCGVNLKTMHIIGDRLLQDGQETRMLRELVRLRRAPADAEVIYTGHGEDTAVNLRLN</sequence>
<dbReference type="SUPFAM" id="SSF81383">
    <property type="entry name" value="F-box domain"/>
    <property type="match status" value="1"/>
</dbReference>
<feature type="domain" description="F-box" evidence="1">
    <location>
        <begin position="14"/>
        <end position="48"/>
    </location>
</feature>
<protein>
    <recommendedName>
        <fullName evidence="1">F-box domain-containing protein</fullName>
    </recommendedName>
</protein>
<dbReference type="Proteomes" id="UP000594263">
    <property type="component" value="Unplaced"/>
</dbReference>
<dbReference type="Pfam" id="PF23622">
    <property type="entry name" value="LRR_At1g61320_AtMIF1"/>
    <property type="match status" value="1"/>
</dbReference>
<dbReference type="Gene3D" id="3.80.10.10">
    <property type="entry name" value="Ribonuclease Inhibitor"/>
    <property type="match status" value="1"/>
</dbReference>
<name>A0A7N1A954_KALFE</name>
<dbReference type="InterPro" id="IPR032675">
    <property type="entry name" value="LRR_dom_sf"/>
</dbReference>
<organism evidence="2 3">
    <name type="scientific">Kalanchoe fedtschenkoi</name>
    <name type="common">Lavender scallops</name>
    <name type="synonym">South American air plant</name>
    <dbReference type="NCBI Taxonomy" id="63787"/>
    <lineage>
        <taxon>Eukaryota</taxon>
        <taxon>Viridiplantae</taxon>
        <taxon>Streptophyta</taxon>
        <taxon>Embryophyta</taxon>
        <taxon>Tracheophyta</taxon>
        <taxon>Spermatophyta</taxon>
        <taxon>Magnoliopsida</taxon>
        <taxon>eudicotyledons</taxon>
        <taxon>Gunneridae</taxon>
        <taxon>Pentapetalae</taxon>
        <taxon>Saxifragales</taxon>
        <taxon>Crassulaceae</taxon>
        <taxon>Kalanchoe</taxon>
    </lineage>
</organism>
<evidence type="ECO:0000259" key="1">
    <source>
        <dbReference type="PROSITE" id="PS50181"/>
    </source>
</evidence>
<evidence type="ECO:0000313" key="2">
    <source>
        <dbReference type="EnsemblPlants" id="Kaladp0766s0009.1.v1.1"/>
    </source>
</evidence>
<dbReference type="Gramene" id="Kaladp0766s0009.1.v1.1">
    <property type="protein sequence ID" value="Kaladp0766s0009.1.v1.1"/>
    <property type="gene ID" value="Kaladp0766s0009.v1.1"/>
</dbReference>
<dbReference type="PANTHER" id="PTHR31639">
    <property type="entry name" value="F-BOX PROTEIN-LIKE"/>
    <property type="match status" value="1"/>
</dbReference>
<dbReference type="EnsemblPlants" id="Kaladp0766s0009.1.v1.1">
    <property type="protein sequence ID" value="Kaladp0766s0009.1.v1.1"/>
    <property type="gene ID" value="Kaladp0766s0009.v1.1"/>
</dbReference>
<dbReference type="InterPro" id="IPR053781">
    <property type="entry name" value="F-box_AtFBL13-like"/>
</dbReference>
<accession>A0A7N1A954</accession>
<dbReference type="PROSITE" id="PS50181">
    <property type="entry name" value="FBOX"/>
    <property type="match status" value="1"/>
</dbReference>
<dbReference type="CDD" id="cd22160">
    <property type="entry name" value="F-box_AtFBL13-like"/>
    <property type="match status" value="1"/>
</dbReference>
<proteinExistence type="predicted"/>
<dbReference type="AlphaFoldDB" id="A0A7N1A954"/>